<evidence type="ECO:0000313" key="1">
    <source>
        <dbReference type="EMBL" id="SNX27738.1"/>
    </source>
</evidence>
<dbReference type="InterPro" id="IPR007435">
    <property type="entry name" value="DUF484"/>
</dbReference>
<reference evidence="2" key="1">
    <citation type="submission" date="2017-08" db="EMBL/GenBank/DDBJ databases">
        <authorList>
            <person name="Varghese N."/>
            <person name="Submissions S."/>
        </authorList>
    </citation>
    <scope>NUCLEOTIDE SEQUENCE [LARGE SCALE GENOMIC DNA]</scope>
    <source>
        <strain evidence="2">AP-Melu-1000-B4</strain>
    </source>
</reference>
<dbReference type="AlphaFoldDB" id="A0A240DX25"/>
<keyword evidence="2" id="KW-1185">Reference proteome</keyword>
<sequence>MSAIDPKQAEQEELVAEWLRSTPGFFERYATLLNEIRLKHPHEDRTISLQERQMTLLRTQNQELNRRLSEMLHFGSRNDKTQQSLVAWLLRLMSANNRMEVEAAVTAGLSEVFEVESAQLLSPNSAFGPWVDTPLCGPVKEMAAASVDLLATQVTIDDEAQSLVAIGLPLGKSIGVAQAPAALLLTSKDETRFTADMGAFYLRQIAELTAAALDRIQAYEHTAD</sequence>
<dbReference type="InterPro" id="IPR029016">
    <property type="entry name" value="GAF-like_dom_sf"/>
</dbReference>
<gene>
    <name evidence="1" type="ORF">SAMN06295945_0054</name>
</gene>
<protein>
    <recommendedName>
        <fullName evidence="3">DUF484 domain-containing protein</fullName>
    </recommendedName>
</protein>
<dbReference type="Gene3D" id="3.30.450.40">
    <property type="match status" value="2"/>
</dbReference>
<dbReference type="RefSeq" id="WP_096671869.1">
    <property type="nucleotide sequence ID" value="NZ_OANS01000001.1"/>
</dbReference>
<dbReference type="PANTHER" id="PTHR38765:SF1">
    <property type="entry name" value="DUF484 DOMAIN-CONTAINING PROTEIN"/>
    <property type="match status" value="1"/>
</dbReference>
<accession>A0A240DX25</accession>
<dbReference type="Pfam" id="PF04340">
    <property type="entry name" value="DUF484"/>
    <property type="match status" value="1"/>
</dbReference>
<organism evidence="1 2">
    <name type="scientific">Polynucleobacter meluiroseus</name>
    <dbReference type="NCBI Taxonomy" id="1938814"/>
    <lineage>
        <taxon>Bacteria</taxon>
        <taxon>Pseudomonadati</taxon>
        <taxon>Pseudomonadota</taxon>
        <taxon>Betaproteobacteria</taxon>
        <taxon>Burkholderiales</taxon>
        <taxon>Burkholderiaceae</taxon>
        <taxon>Polynucleobacter</taxon>
    </lineage>
</organism>
<dbReference type="Proteomes" id="UP000218069">
    <property type="component" value="Unassembled WGS sequence"/>
</dbReference>
<dbReference type="OrthoDB" id="8525200at2"/>
<evidence type="ECO:0008006" key="3">
    <source>
        <dbReference type="Google" id="ProtNLM"/>
    </source>
</evidence>
<evidence type="ECO:0000313" key="2">
    <source>
        <dbReference type="Proteomes" id="UP000218069"/>
    </source>
</evidence>
<name>A0A240DX25_9BURK</name>
<dbReference type="EMBL" id="OANS01000001">
    <property type="protein sequence ID" value="SNX27738.1"/>
    <property type="molecule type" value="Genomic_DNA"/>
</dbReference>
<dbReference type="PANTHER" id="PTHR38765">
    <property type="entry name" value="DUF484 DOMAIN-CONTAINING PROTEIN"/>
    <property type="match status" value="1"/>
</dbReference>
<proteinExistence type="predicted"/>